<gene>
    <name evidence="4 8" type="primary">rplO</name>
    <name evidence="8" type="ORF">SAMEA4504057_02298</name>
</gene>
<evidence type="ECO:0000256" key="2">
    <source>
        <dbReference type="ARBA" id="ARBA00022980"/>
    </source>
</evidence>
<keyword evidence="4" id="KW-0694">RNA-binding</keyword>
<proteinExistence type="inferred from homology"/>
<comment type="similarity">
    <text evidence="1 4 5">Belongs to the universal ribosomal protein uL15 family.</text>
</comment>
<dbReference type="KEGG" id="nzo:SAMEA4504057_2298"/>
<dbReference type="InterPro" id="IPR005749">
    <property type="entry name" value="Ribosomal_uL15_bac-type"/>
</dbReference>
<evidence type="ECO:0000259" key="7">
    <source>
        <dbReference type="Pfam" id="PF00828"/>
    </source>
</evidence>
<feature type="compositionally biased region" description="Polar residues" evidence="6">
    <location>
        <begin position="1"/>
        <end position="13"/>
    </location>
</feature>
<evidence type="ECO:0000256" key="1">
    <source>
        <dbReference type="ARBA" id="ARBA00007320"/>
    </source>
</evidence>
<dbReference type="InterPro" id="IPR036227">
    <property type="entry name" value="Ribosomal_uL15/eL18_sf"/>
</dbReference>
<organism evidence="8 9">
    <name type="scientific">Neisseria zoodegmatis</name>
    <dbReference type="NCBI Taxonomy" id="326523"/>
    <lineage>
        <taxon>Bacteria</taxon>
        <taxon>Pseudomonadati</taxon>
        <taxon>Pseudomonadota</taxon>
        <taxon>Betaproteobacteria</taxon>
        <taxon>Neisseriales</taxon>
        <taxon>Neisseriaceae</taxon>
        <taxon>Neisseria</taxon>
    </lineage>
</organism>
<keyword evidence="3 4" id="KW-0687">Ribonucleoprotein</keyword>
<dbReference type="PROSITE" id="PS00475">
    <property type="entry name" value="RIBOSOMAL_L15"/>
    <property type="match status" value="1"/>
</dbReference>
<keyword evidence="2 4" id="KW-0689">Ribosomal protein</keyword>
<dbReference type="GO" id="GO:0022625">
    <property type="term" value="C:cytosolic large ribosomal subunit"/>
    <property type="evidence" value="ECO:0007669"/>
    <property type="project" value="TreeGrafter"/>
</dbReference>
<dbReference type="Pfam" id="PF00828">
    <property type="entry name" value="Ribosomal_L27A"/>
    <property type="match status" value="1"/>
</dbReference>
<dbReference type="SUPFAM" id="SSF52080">
    <property type="entry name" value="Ribosomal proteins L15p and L18e"/>
    <property type="match status" value="1"/>
</dbReference>
<evidence type="ECO:0000313" key="9">
    <source>
        <dbReference type="Proteomes" id="UP000215033"/>
    </source>
</evidence>
<evidence type="ECO:0000256" key="4">
    <source>
        <dbReference type="HAMAP-Rule" id="MF_01341"/>
    </source>
</evidence>
<dbReference type="PANTHER" id="PTHR12934">
    <property type="entry name" value="50S RIBOSOMAL PROTEIN L15"/>
    <property type="match status" value="1"/>
</dbReference>
<feature type="compositionally biased region" description="Gly residues" evidence="6">
    <location>
        <begin position="22"/>
        <end position="32"/>
    </location>
</feature>
<dbReference type="AlphaFoldDB" id="A0AB38DUC6"/>
<comment type="subunit">
    <text evidence="4">Part of the 50S ribosomal subunit.</text>
</comment>
<dbReference type="GO" id="GO:0003735">
    <property type="term" value="F:structural constituent of ribosome"/>
    <property type="evidence" value="ECO:0007669"/>
    <property type="project" value="InterPro"/>
</dbReference>
<dbReference type="Proteomes" id="UP000215033">
    <property type="component" value="Chromosome 1"/>
</dbReference>
<sequence>MMFLNTIQPAEGSTHSKRRVGRGIGSGLGKTGGRGHKGQKSRSGGFHKVGFEGGQMPLQRRLPKRGFKSLSTAKNAEVSLNELSLIAVDVIDLLTLKQAGLVDSRAQNVKVIASGEIQKAIVLKGVKVTAGAKAAIEAAGGKIEE</sequence>
<name>A0AB38DUC6_9NEIS</name>
<dbReference type="GO" id="GO:0006412">
    <property type="term" value="P:translation"/>
    <property type="evidence" value="ECO:0007669"/>
    <property type="project" value="UniProtKB-UniRule"/>
</dbReference>
<dbReference type="EMBL" id="LT906434">
    <property type="protein sequence ID" value="SNU80756.1"/>
    <property type="molecule type" value="Genomic_DNA"/>
</dbReference>
<dbReference type="InterPro" id="IPR001196">
    <property type="entry name" value="Ribosomal_uL15_CS"/>
</dbReference>
<dbReference type="Gene3D" id="3.100.10.10">
    <property type="match status" value="1"/>
</dbReference>
<evidence type="ECO:0000256" key="6">
    <source>
        <dbReference type="SAM" id="MobiDB-lite"/>
    </source>
</evidence>
<feature type="domain" description="Large ribosomal subunit protein uL15/eL18" evidence="7">
    <location>
        <begin position="88"/>
        <end position="144"/>
    </location>
</feature>
<dbReference type="InterPro" id="IPR021131">
    <property type="entry name" value="Ribosomal_uL15/eL18"/>
</dbReference>
<reference evidence="8 9" key="1">
    <citation type="submission" date="2017-06" db="EMBL/GenBank/DDBJ databases">
        <authorList>
            <consortium name="Pathogen Informatics"/>
        </authorList>
    </citation>
    <scope>NUCLEOTIDE SEQUENCE [LARGE SCALE GENOMIC DNA]</scope>
    <source>
        <strain evidence="8 9">NCTC12230</strain>
    </source>
</reference>
<evidence type="ECO:0000256" key="5">
    <source>
        <dbReference type="RuleBase" id="RU003888"/>
    </source>
</evidence>
<dbReference type="NCBIfam" id="TIGR01071">
    <property type="entry name" value="rplO_bact"/>
    <property type="match status" value="1"/>
</dbReference>
<evidence type="ECO:0000256" key="3">
    <source>
        <dbReference type="ARBA" id="ARBA00023274"/>
    </source>
</evidence>
<accession>A0AB38DUC6</accession>
<comment type="function">
    <text evidence="4">Binds to the 23S rRNA.</text>
</comment>
<keyword evidence="4" id="KW-0699">rRNA-binding</keyword>
<dbReference type="GO" id="GO:0019843">
    <property type="term" value="F:rRNA binding"/>
    <property type="evidence" value="ECO:0007669"/>
    <property type="project" value="UniProtKB-UniRule"/>
</dbReference>
<protein>
    <recommendedName>
        <fullName evidence="4">Large ribosomal subunit protein uL15</fullName>
    </recommendedName>
</protein>
<evidence type="ECO:0000313" key="8">
    <source>
        <dbReference type="EMBL" id="SNU80756.1"/>
    </source>
</evidence>
<dbReference type="PANTHER" id="PTHR12934:SF11">
    <property type="entry name" value="LARGE RIBOSOMAL SUBUNIT PROTEIN UL15M"/>
    <property type="match status" value="1"/>
</dbReference>
<dbReference type="HAMAP" id="MF_01341">
    <property type="entry name" value="Ribosomal_uL15"/>
    <property type="match status" value="1"/>
</dbReference>
<feature type="region of interest" description="Disordered" evidence="6">
    <location>
        <begin position="1"/>
        <end position="57"/>
    </location>
</feature>
<dbReference type="InterPro" id="IPR030878">
    <property type="entry name" value="Ribosomal_uL15"/>
</dbReference>